<dbReference type="STRING" id="1155689.SAMN05444278_10341"/>
<dbReference type="SUPFAM" id="SSF48452">
    <property type="entry name" value="TPR-like"/>
    <property type="match status" value="2"/>
</dbReference>
<feature type="coiled-coil region" evidence="10">
    <location>
        <begin position="521"/>
        <end position="555"/>
    </location>
</feature>
<dbReference type="Gene3D" id="3.30.565.10">
    <property type="entry name" value="Histidine kinase-like ATPase, C-terminal domain"/>
    <property type="match status" value="1"/>
</dbReference>
<evidence type="ECO:0000313" key="14">
    <source>
        <dbReference type="Proteomes" id="UP000184462"/>
    </source>
</evidence>
<evidence type="ECO:0000256" key="3">
    <source>
        <dbReference type="ARBA" id="ARBA00022553"/>
    </source>
</evidence>
<dbReference type="GO" id="GO:0030295">
    <property type="term" value="F:protein kinase activator activity"/>
    <property type="evidence" value="ECO:0007669"/>
    <property type="project" value="TreeGrafter"/>
</dbReference>
<keyword evidence="6 13" id="KW-0418">Kinase</keyword>
<evidence type="ECO:0000256" key="9">
    <source>
        <dbReference type="PROSITE-ProRule" id="PRU00339"/>
    </source>
</evidence>
<keyword evidence="11" id="KW-0472">Membrane</keyword>
<dbReference type="SUPFAM" id="SSF55874">
    <property type="entry name" value="ATPase domain of HSP90 chaperone/DNA topoisomerase II/histidine kinase"/>
    <property type="match status" value="1"/>
</dbReference>
<dbReference type="SMART" id="SM00028">
    <property type="entry name" value="TPR"/>
    <property type="match status" value="8"/>
</dbReference>
<feature type="repeat" description="TPR" evidence="9">
    <location>
        <begin position="186"/>
        <end position="219"/>
    </location>
</feature>
<dbReference type="Gene3D" id="1.25.40.10">
    <property type="entry name" value="Tetratricopeptide repeat domain"/>
    <property type="match status" value="3"/>
</dbReference>
<evidence type="ECO:0000313" key="13">
    <source>
        <dbReference type="EMBL" id="SHE58604.1"/>
    </source>
</evidence>
<keyword evidence="7" id="KW-0067">ATP-binding</keyword>
<sequence>MFAFNQHPKIDSLKTELQKTASKKAKVDLFNEISYEYIYIKYDSIKPNAEKAISIAKQIKYEIGIADAQKNLAVYYYFDGNRQKSFKSINQAISVYKYKKDTAKIAKGYNNLANLYKNFGLFKESLKAYDSAIYFNTKVKSNQGLFNNHYNIGGIFLKQGDLDEALKNYNVAKEINQNLNDKGSRASVYSGFGLVYLEKGKFDSATVFLDKSLKIFKEVGRTRDAIAMANNLGDIARKKDNYLSSIRYFEEALESARAINNPRMEAVLLLNLANNYLELNDDEKALKLYQKSAKIIKGIDDFTYAAALSNIALVLQDKNPKESLRYFDKSNAVYKKMNSKPKLANNLNNKGNNQFKLGHYQDSKNTYLKAKKLLTNLNLDYLESSTFLGLSNASLALNQLDSAQTYADKAFKLAKKTQALSEKAEAAQLLYKLAKLNKNYKTSLEYLELHRQLKDSLFNQDKSRELGKLEAKLEFKNLKEQLQLERNQETVESELKLNLRRNFIIGLSIILIGTIIIIILLLILKKNQAKANQQLESYSKEIELRNNKLQKLHTQKNRLISIISHDFRQPLTNLDQILSFYLTNKISKEEFDQWLPEIKHKLDSTQNLISNLLKWAKQSINEFQLNKTTIGLHDLTNSIINDFKDIIESKKLKVINQVSTNQNIYIDKNTLELCLRNLISNAIKFCEKEDKIIITASKSVTHTRVCIEDTGIGMSKQTAEKLFDSDDIISAIGTSQEKGSGIGAVLCKSFIEENDGNIWVEYSEPNQGTKICFEVPVKTS</sequence>
<comment type="catalytic activity">
    <reaction evidence="1">
        <text>ATP + protein L-histidine = ADP + protein N-phospho-L-histidine.</text>
        <dbReference type="EC" id="2.7.13.3"/>
    </reaction>
</comment>
<keyword evidence="14" id="KW-1185">Reference proteome</keyword>
<dbReference type="InterPro" id="IPR036097">
    <property type="entry name" value="HisK_dim/P_sf"/>
</dbReference>
<dbReference type="InterPro" id="IPR019734">
    <property type="entry name" value="TPR_rpt"/>
</dbReference>
<dbReference type="SMART" id="SM00387">
    <property type="entry name" value="HATPase_c"/>
    <property type="match status" value="1"/>
</dbReference>
<evidence type="ECO:0000256" key="6">
    <source>
        <dbReference type="ARBA" id="ARBA00022777"/>
    </source>
</evidence>
<dbReference type="Pfam" id="PF13181">
    <property type="entry name" value="TPR_8"/>
    <property type="match status" value="1"/>
</dbReference>
<dbReference type="Proteomes" id="UP000184462">
    <property type="component" value="Unassembled WGS sequence"/>
</dbReference>
<evidence type="ECO:0000256" key="5">
    <source>
        <dbReference type="ARBA" id="ARBA00022741"/>
    </source>
</evidence>
<dbReference type="SUPFAM" id="SSF47384">
    <property type="entry name" value="Homodimeric domain of signal transducing histidine kinase"/>
    <property type="match status" value="1"/>
</dbReference>
<keyword evidence="11" id="KW-0812">Transmembrane</keyword>
<dbReference type="CDD" id="cd00082">
    <property type="entry name" value="HisKA"/>
    <property type="match status" value="1"/>
</dbReference>
<keyword evidence="11" id="KW-1133">Transmembrane helix</keyword>
<keyword evidence="10" id="KW-0175">Coiled coil</keyword>
<dbReference type="PANTHER" id="PTHR42878:SF7">
    <property type="entry name" value="SENSOR HISTIDINE KINASE GLRK"/>
    <property type="match status" value="1"/>
</dbReference>
<dbReference type="InterPro" id="IPR004358">
    <property type="entry name" value="Sig_transdc_His_kin-like_C"/>
</dbReference>
<dbReference type="InterPro" id="IPR003594">
    <property type="entry name" value="HATPase_dom"/>
</dbReference>
<evidence type="ECO:0000256" key="4">
    <source>
        <dbReference type="ARBA" id="ARBA00022679"/>
    </source>
</evidence>
<protein>
    <recommendedName>
        <fullName evidence="2">histidine kinase</fullName>
        <ecNumber evidence="2">2.7.13.3</ecNumber>
    </recommendedName>
</protein>
<keyword evidence="3" id="KW-0597">Phosphoprotein</keyword>
<dbReference type="EMBL" id="FQTW01000003">
    <property type="protein sequence ID" value="SHE58604.1"/>
    <property type="molecule type" value="Genomic_DNA"/>
</dbReference>
<dbReference type="Pfam" id="PF02518">
    <property type="entry name" value="HATPase_c"/>
    <property type="match status" value="1"/>
</dbReference>
<dbReference type="InterPro" id="IPR011990">
    <property type="entry name" value="TPR-like_helical_dom_sf"/>
</dbReference>
<dbReference type="GO" id="GO:0005524">
    <property type="term" value="F:ATP binding"/>
    <property type="evidence" value="ECO:0007669"/>
    <property type="project" value="UniProtKB-KW"/>
</dbReference>
<feature type="transmembrane region" description="Helical" evidence="11">
    <location>
        <begin position="503"/>
        <end position="524"/>
    </location>
</feature>
<dbReference type="InterPro" id="IPR005467">
    <property type="entry name" value="His_kinase_dom"/>
</dbReference>
<accession>A0A1M4UPI6</accession>
<keyword evidence="4" id="KW-0808">Transferase</keyword>
<proteinExistence type="predicted"/>
<keyword evidence="8" id="KW-0902">Two-component regulatory system</keyword>
<evidence type="ECO:0000259" key="12">
    <source>
        <dbReference type="PROSITE" id="PS50109"/>
    </source>
</evidence>
<dbReference type="Pfam" id="PF13424">
    <property type="entry name" value="TPR_12"/>
    <property type="match status" value="2"/>
</dbReference>
<dbReference type="PRINTS" id="PR00344">
    <property type="entry name" value="BCTRLSENSOR"/>
</dbReference>
<gene>
    <name evidence="13" type="ORF">SAMN05444278_10341</name>
</gene>
<evidence type="ECO:0000256" key="8">
    <source>
        <dbReference type="ARBA" id="ARBA00023012"/>
    </source>
</evidence>
<evidence type="ECO:0000256" key="11">
    <source>
        <dbReference type="SAM" id="Phobius"/>
    </source>
</evidence>
<dbReference type="PANTHER" id="PTHR42878">
    <property type="entry name" value="TWO-COMPONENT HISTIDINE KINASE"/>
    <property type="match status" value="1"/>
</dbReference>
<dbReference type="Gene3D" id="1.10.287.130">
    <property type="match status" value="1"/>
</dbReference>
<dbReference type="GO" id="GO:0000155">
    <property type="term" value="F:phosphorelay sensor kinase activity"/>
    <property type="evidence" value="ECO:0007669"/>
    <property type="project" value="InterPro"/>
</dbReference>
<dbReference type="InterPro" id="IPR050351">
    <property type="entry name" value="BphY/WalK/GraS-like"/>
</dbReference>
<evidence type="ECO:0000256" key="10">
    <source>
        <dbReference type="SAM" id="Coils"/>
    </source>
</evidence>
<dbReference type="EC" id="2.7.13.3" evidence="2"/>
<dbReference type="PROSITE" id="PS50109">
    <property type="entry name" value="HIS_KIN"/>
    <property type="match status" value="1"/>
</dbReference>
<evidence type="ECO:0000256" key="2">
    <source>
        <dbReference type="ARBA" id="ARBA00012438"/>
    </source>
</evidence>
<feature type="repeat" description="TPR" evidence="9">
    <location>
        <begin position="146"/>
        <end position="179"/>
    </location>
</feature>
<evidence type="ECO:0000256" key="1">
    <source>
        <dbReference type="ARBA" id="ARBA00000085"/>
    </source>
</evidence>
<dbReference type="InterPro" id="IPR003661">
    <property type="entry name" value="HisK_dim/P_dom"/>
</dbReference>
<name>A0A1M4UPI6_9FLAO</name>
<dbReference type="PROSITE" id="PS50005">
    <property type="entry name" value="TPR"/>
    <property type="match status" value="2"/>
</dbReference>
<keyword evidence="5" id="KW-0547">Nucleotide-binding</keyword>
<dbReference type="GO" id="GO:0007234">
    <property type="term" value="P:osmosensory signaling via phosphorelay pathway"/>
    <property type="evidence" value="ECO:0007669"/>
    <property type="project" value="TreeGrafter"/>
</dbReference>
<reference evidence="13 14" key="1">
    <citation type="submission" date="2016-11" db="EMBL/GenBank/DDBJ databases">
        <authorList>
            <person name="Jaros S."/>
            <person name="Januszkiewicz K."/>
            <person name="Wedrychowicz H."/>
        </authorList>
    </citation>
    <scope>NUCLEOTIDE SEQUENCE [LARGE SCALE GENOMIC DNA]</scope>
    <source>
        <strain evidence="13 14">DSM 25661</strain>
    </source>
</reference>
<dbReference type="AlphaFoldDB" id="A0A1M4UPI6"/>
<organism evidence="13 14">
    <name type="scientific">Psychroflexus salarius</name>
    <dbReference type="NCBI Taxonomy" id="1155689"/>
    <lineage>
        <taxon>Bacteria</taxon>
        <taxon>Pseudomonadati</taxon>
        <taxon>Bacteroidota</taxon>
        <taxon>Flavobacteriia</taxon>
        <taxon>Flavobacteriales</taxon>
        <taxon>Flavobacteriaceae</taxon>
        <taxon>Psychroflexus</taxon>
    </lineage>
</organism>
<dbReference type="SMART" id="SM00388">
    <property type="entry name" value="HisKA"/>
    <property type="match status" value="1"/>
</dbReference>
<feature type="domain" description="Histidine kinase" evidence="12">
    <location>
        <begin position="562"/>
        <end position="779"/>
    </location>
</feature>
<evidence type="ECO:0000256" key="7">
    <source>
        <dbReference type="ARBA" id="ARBA00022840"/>
    </source>
</evidence>
<dbReference type="GO" id="GO:0000156">
    <property type="term" value="F:phosphorelay response regulator activity"/>
    <property type="evidence" value="ECO:0007669"/>
    <property type="project" value="TreeGrafter"/>
</dbReference>
<dbReference type="Pfam" id="PF00512">
    <property type="entry name" value="HisKA"/>
    <property type="match status" value="1"/>
</dbReference>
<keyword evidence="9" id="KW-0802">TPR repeat</keyword>
<feature type="coiled-coil region" evidence="10">
    <location>
        <begin position="459"/>
        <end position="488"/>
    </location>
</feature>
<dbReference type="InterPro" id="IPR036890">
    <property type="entry name" value="HATPase_C_sf"/>
</dbReference>